<dbReference type="SMART" id="SM00935">
    <property type="entry name" value="OmpH"/>
    <property type="match status" value="1"/>
</dbReference>
<evidence type="ECO:0000256" key="1">
    <source>
        <dbReference type="ARBA" id="ARBA00009091"/>
    </source>
</evidence>
<evidence type="ECO:0000313" key="6">
    <source>
        <dbReference type="Proteomes" id="UP000220102"/>
    </source>
</evidence>
<dbReference type="PANTHER" id="PTHR35089:SF1">
    <property type="entry name" value="CHAPERONE PROTEIN SKP"/>
    <property type="match status" value="1"/>
</dbReference>
<dbReference type="GO" id="GO:0005829">
    <property type="term" value="C:cytosol"/>
    <property type="evidence" value="ECO:0007669"/>
    <property type="project" value="TreeGrafter"/>
</dbReference>
<dbReference type="PANTHER" id="PTHR35089">
    <property type="entry name" value="CHAPERONE PROTEIN SKP"/>
    <property type="match status" value="1"/>
</dbReference>
<accession>A0A2A8CVM1</accession>
<evidence type="ECO:0000256" key="4">
    <source>
        <dbReference type="SAM" id="SignalP"/>
    </source>
</evidence>
<evidence type="ECO:0000313" key="5">
    <source>
        <dbReference type="EMBL" id="PEN12799.1"/>
    </source>
</evidence>
<feature type="chain" id="PRO_5012315051" description="Outer membrane chaperone Skp" evidence="4">
    <location>
        <begin position="26"/>
        <end position="193"/>
    </location>
</feature>
<feature type="signal peptide" evidence="4">
    <location>
        <begin position="1"/>
        <end position="25"/>
    </location>
</feature>
<dbReference type="InterPro" id="IPR024930">
    <property type="entry name" value="Skp_dom_sf"/>
</dbReference>
<dbReference type="Pfam" id="PF03938">
    <property type="entry name" value="OmpH"/>
    <property type="match status" value="1"/>
</dbReference>
<keyword evidence="2 4" id="KW-0732">Signal</keyword>
<comment type="caution">
    <text evidence="5">The sequence shown here is derived from an EMBL/GenBank/DDBJ whole genome shotgun (WGS) entry which is preliminary data.</text>
</comment>
<keyword evidence="3" id="KW-0175">Coiled coil</keyword>
<reference evidence="5 6" key="1">
    <citation type="submission" date="2017-10" db="EMBL/GenBank/DDBJ databases">
        <title>Draft genome of Longibacter Salinarum.</title>
        <authorList>
            <person name="Goh K.M."/>
            <person name="Shamsir M.S."/>
            <person name="Lim S.W."/>
        </authorList>
    </citation>
    <scope>NUCLEOTIDE SEQUENCE [LARGE SCALE GENOMIC DNA]</scope>
    <source>
        <strain evidence="5 6">KCTC 52045</strain>
    </source>
</reference>
<dbReference type="InterPro" id="IPR005632">
    <property type="entry name" value="Chaperone_Skp"/>
</dbReference>
<dbReference type="Proteomes" id="UP000220102">
    <property type="component" value="Unassembled WGS sequence"/>
</dbReference>
<keyword evidence="6" id="KW-1185">Reference proteome</keyword>
<dbReference type="GO" id="GO:0050821">
    <property type="term" value="P:protein stabilization"/>
    <property type="evidence" value="ECO:0007669"/>
    <property type="project" value="TreeGrafter"/>
</dbReference>
<dbReference type="GO" id="GO:0051082">
    <property type="term" value="F:unfolded protein binding"/>
    <property type="evidence" value="ECO:0007669"/>
    <property type="project" value="InterPro"/>
</dbReference>
<evidence type="ECO:0000256" key="2">
    <source>
        <dbReference type="ARBA" id="ARBA00022729"/>
    </source>
</evidence>
<dbReference type="OrthoDB" id="1495961at2"/>
<evidence type="ECO:0008006" key="7">
    <source>
        <dbReference type="Google" id="ProtNLM"/>
    </source>
</evidence>
<evidence type="ECO:0000256" key="3">
    <source>
        <dbReference type="SAM" id="Coils"/>
    </source>
</evidence>
<name>A0A2A8CVM1_9BACT</name>
<dbReference type="RefSeq" id="WP_098076176.1">
    <property type="nucleotide sequence ID" value="NZ_PDEQ01000006.1"/>
</dbReference>
<dbReference type="EMBL" id="PDEQ01000006">
    <property type="protein sequence ID" value="PEN12799.1"/>
    <property type="molecule type" value="Genomic_DNA"/>
</dbReference>
<protein>
    <recommendedName>
        <fullName evidence="7">Outer membrane chaperone Skp</fullName>
    </recommendedName>
</protein>
<comment type="similarity">
    <text evidence="1">Belongs to the Skp family.</text>
</comment>
<dbReference type="AlphaFoldDB" id="A0A2A8CVM1"/>
<dbReference type="SUPFAM" id="SSF111384">
    <property type="entry name" value="OmpH-like"/>
    <property type="match status" value="1"/>
</dbReference>
<proteinExistence type="inferred from homology"/>
<sequence>MIRRLQTLALFLLVGGLLLAAPAQAQKIGYTNQQLILVNMPEYANVQQQLQQEAQQQQQQLQQEQQQFQQRLQTYQRQQSLLADSVKARRENELRQQQQELQRSAAQREQQLAQREQELMQPLLEELQTAIGDVSEQQNIDIVMRTEALLYVSENTESAVDITVDVARQLGIEVPEGDAQPEPTVDMEGPDTP</sequence>
<feature type="coiled-coil region" evidence="3">
    <location>
        <begin position="40"/>
        <end position="118"/>
    </location>
</feature>
<gene>
    <name evidence="5" type="ORF">CRI94_12365</name>
</gene>
<dbReference type="Gene3D" id="3.30.910.20">
    <property type="entry name" value="Skp domain"/>
    <property type="match status" value="1"/>
</dbReference>
<organism evidence="5 6">
    <name type="scientific">Longibacter salinarum</name>
    <dbReference type="NCBI Taxonomy" id="1850348"/>
    <lineage>
        <taxon>Bacteria</taxon>
        <taxon>Pseudomonadati</taxon>
        <taxon>Rhodothermota</taxon>
        <taxon>Rhodothermia</taxon>
        <taxon>Rhodothermales</taxon>
        <taxon>Salisaetaceae</taxon>
        <taxon>Longibacter</taxon>
    </lineage>
</organism>